<dbReference type="eggNOG" id="ENOG5032RTF">
    <property type="taxonomic scope" value="Bacteria"/>
</dbReference>
<gene>
    <name evidence="1" type="ORF">PROVRUST_04959</name>
</gene>
<comment type="caution">
    <text evidence="1">The sequence shown here is derived from an EMBL/GenBank/DDBJ whole genome shotgun (WGS) entry which is preliminary data.</text>
</comment>
<dbReference type="AlphaFoldDB" id="D1NYY9"/>
<dbReference type="EMBL" id="ABXV02000011">
    <property type="protein sequence ID" value="EFB73687.1"/>
    <property type="molecule type" value="Genomic_DNA"/>
</dbReference>
<reference evidence="1" key="1">
    <citation type="submission" date="2009-12" db="EMBL/GenBank/DDBJ databases">
        <authorList>
            <person name="Weinstock G."/>
            <person name="Sodergren E."/>
            <person name="Clifton S."/>
            <person name="Fulton L."/>
            <person name="Fulton B."/>
            <person name="Courtney L."/>
            <person name="Fronick C."/>
            <person name="Harrison M."/>
            <person name="Strong C."/>
            <person name="Farmer C."/>
            <person name="Delahaunty K."/>
            <person name="Markovic C."/>
            <person name="Hall O."/>
            <person name="Minx P."/>
            <person name="Tomlinson C."/>
            <person name="Mitreva M."/>
            <person name="Nelson J."/>
            <person name="Hou S."/>
            <person name="Wollam A."/>
            <person name="Pepin K.H."/>
            <person name="Johnson M."/>
            <person name="Bhonagiri V."/>
            <person name="Nash W.E."/>
            <person name="Warren W."/>
            <person name="Chinwalla A."/>
            <person name="Mardis E.R."/>
            <person name="Wilson R.K."/>
        </authorList>
    </citation>
    <scope>NUCLEOTIDE SEQUENCE [LARGE SCALE GENOMIC DNA]</scope>
    <source>
        <strain evidence="1">DSM 4541</strain>
    </source>
</reference>
<proteinExistence type="predicted"/>
<dbReference type="HOGENOM" id="CLU_122706_0_0_6"/>
<evidence type="ECO:0000313" key="1">
    <source>
        <dbReference type="EMBL" id="EFB73687.1"/>
    </source>
</evidence>
<accession>D1NYY9</accession>
<sequence>MLKPNLLREILVKFAPYFKQNPELLEVYVTSGNIQSTGTASVSYLTEYEINVFAMDFSGELDHLILAILTWAKKHQPDLLFNPDKRKSGIRFDADILDSEKIDVLFTIKATERVVIKIEDEKIIFGRPLEPNFPDRPLPDWDKLIEEGILTYA</sequence>
<evidence type="ECO:0000313" key="2">
    <source>
        <dbReference type="Proteomes" id="UP000005512"/>
    </source>
</evidence>
<keyword evidence="2" id="KW-1185">Reference proteome</keyword>
<dbReference type="STRING" id="500637.PROVRUST_04959"/>
<dbReference type="InterPro" id="IPR009678">
    <property type="entry name" value="Phage_tail_completion_R"/>
</dbReference>
<protein>
    <submittedName>
        <fullName evidence="1">P2 phage tail completion protein R (GpR)</fullName>
    </submittedName>
</protein>
<organism evidence="1 2">
    <name type="scientific">Providencia rustigianii DSM 4541</name>
    <dbReference type="NCBI Taxonomy" id="500637"/>
    <lineage>
        <taxon>Bacteria</taxon>
        <taxon>Pseudomonadati</taxon>
        <taxon>Pseudomonadota</taxon>
        <taxon>Gammaproteobacteria</taxon>
        <taxon>Enterobacterales</taxon>
        <taxon>Morganellaceae</taxon>
        <taxon>Providencia</taxon>
    </lineage>
</organism>
<dbReference type="Proteomes" id="UP000005512">
    <property type="component" value="Unassembled WGS sequence"/>
</dbReference>
<dbReference type="Pfam" id="PF06891">
    <property type="entry name" value="P2_Phage_GpR"/>
    <property type="match status" value="1"/>
</dbReference>
<dbReference type="RefSeq" id="WP_006813038.1">
    <property type="nucleotide sequence ID" value="NZ_GG703817.1"/>
</dbReference>
<name>D1NYY9_9GAMM</name>